<organism evidence="4 5">
    <name type="scientific">Durusdinium trenchii</name>
    <dbReference type="NCBI Taxonomy" id="1381693"/>
    <lineage>
        <taxon>Eukaryota</taxon>
        <taxon>Sar</taxon>
        <taxon>Alveolata</taxon>
        <taxon>Dinophyceae</taxon>
        <taxon>Suessiales</taxon>
        <taxon>Symbiodiniaceae</taxon>
        <taxon>Durusdinium</taxon>
    </lineage>
</organism>
<evidence type="ECO:0008006" key="6">
    <source>
        <dbReference type="Google" id="ProtNLM"/>
    </source>
</evidence>
<dbReference type="PANTHER" id="PTHR24198:SF165">
    <property type="entry name" value="ANKYRIN REPEAT-CONTAINING PROTEIN-RELATED"/>
    <property type="match status" value="1"/>
</dbReference>
<proteinExistence type="predicted"/>
<reference evidence="4 5" key="1">
    <citation type="submission" date="2024-02" db="EMBL/GenBank/DDBJ databases">
        <authorList>
            <person name="Chen Y."/>
            <person name="Shah S."/>
            <person name="Dougan E. K."/>
            <person name="Thang M."/>
            <person name="Chan C."/>
        </authorList>
    </citation>
    <scope>NUCLEOTIDE SEQUENCE [LARGE SCALE GENOMIC DNA]</scope>
</reference>
<gene>
    <name evidence="4" type="ORF">CCMP2556_LOCUS51793</name>
</gene>
<dbReference type="PRINTS" id="PR01415">
    <property type="entry name" value="ANKYRIN"/>
</dbReference>
<evidence type="ECO:0000313" key="4">
    <source>
        <dbReference type="EMBL" id="CAK9111616.1"/>
    </source>
</evidence>
<evidence type="ECO:0000256" key="3">
    <source>
        <dbReference type="PROSITE-ProRule" id="PRU00023"/>
    </source>
</evidence>
<dbReference type="Pfam" id="PF00023">
    <property type="entry name" value="Ank"/>
    <property type="match status" value="1"/>
</dbReference>
<dbReference type="Proteomes" id="UP001642484">
    <property type="component" value="Unassembled WGS sequence"/>
</dbReference>
<dbReference type="Pfam" id="PF12796">
    <property type="entry name" value="Ank_2"/>
    <property type="match status" value="1"/>
</dbReference>
<protein>
    <recommendedName>
        <fullName evidence="6">Ankyrin repeat domain-containing protein 17</fullName>
    </recommendedName>
</protein>
<dbReference type="InterPro" id="IPR036770">
    <property type="entry name" value="Ankyrin_rpt-contain_sf"/>
</dbReference>
<dbReference type="PROSITE" id="PS50088">
    <property type="entry name" value="ANK_REPEAT"/>
    <property type="match status" value="6"/>
</dbReference>
<evidence type="ECO:0000313" key="5">
    <source>
        <dbReference type="Proteomes" id="UP001642484"/>
    </source>
</evidence>
<keyword evidence="5" id="KW-1185">Reference proteome</keyword>
<comment type="caution">
    <text evidence="4">The sequence shown here is derived from an EMBL/GenBank/DDBJ whole genome shotgun (WGS) entry which is preliminary data.</text>
</comment>
<evidence type="ECO:0000256" key="2">
    <source>
        <dbReference type="ARBA" id="ARBA00023043"/>
    </source>
</evidence>
<feature type="repeat" description="ANK" evidence="3">
    <location>
        <begin position="143"/>
        <end position="175"/>
    </location>
</feature>
<feature type="repeat" description="ANK" evidence="3">
    <location>
        <begin position="240"/>
        <end position="272"/>
    </location>
</feature>
<dbReference type="SUPFAM" id="SSF48403">
    <property type="entry name" value="Ankyrin repeat"/>
    <property type="match status" value="1"/>
</dbReference>
<keyword evidence="2 3" id="KW-0040">ANK repeat</keyword>
<dbReference type="PANTHER" id="PTHR24198">
    <property type="entry name" value="ANKYRIN REPEAT AND PROTEIN KINASE DOMAIN-CONTAINING PROTEIN"/>
    <property type="match status" value="1"/>
</dbReference>
<feature type="repeat" description="ANK" evidence="3">
    <location>
        <begin position="273"/>
        <end position="305"/>
    </location>
</feature>
<dbReference type="EMBL" id="CAXAMN010027583">
    <property type="protein sequence ID" value="CAK9111616.1"/>
    <property type="molecule type" value="Genomic_DNA"/>
</dbReference>
<keyword evidence="1" id="KW-0677">Repeat</keyword>
<evidence type="ECO:0000256" key="1">
    <source>
        <dbReference type="ARBA" id="ARBA00022737"/>
    </source>
</evidence>
<sequence length="308" mass="32707">MMQVIAASGSVVAQLDEEELRHMVESGKVVRDLKRLLSALLGCSRFQQRLFSDEIGELEDDLPLTPLPSVQLVLLPLRVPDENMQKELLRSCRENQVAHLERLLHQPQDPTGRGVFLAAENGHLEVVQLLLEAGADKDAADANGTTALHMAAVFEHLEIMELLLEAGADQDAANADGTTALYIAARGGHVEAVRLLLGAGARLDATDGETPLYIAAQKGHLEVVRLLLEAGADKDAATTNGETALYIAAQNGNLNVVRLLLEAGADKDTATEIGATAVLIAGLRGHLEVLQLLLEAGAHTDVSAADGL</sequence>
<name>A0ABP0SH60_9DINO</name>
<dbReference type="Gene3D" id="1.25.40.20">
    <property type="entry name" value="Ankyrin repeat-containing domain"/>
    <property type="match status" value="3"/>
</dbReference>
<dbReference type="Pfam" id="PF13637">
    <property type="entry name" value="Ank_4"/>
    <property type="match status" value="1"/>
</dbReference>
<feature type="repeat" description="ANK" evidence="3">
    <location>
        <begin position="207"/>
        <end position="239"/>
    </location>
</feature>
<feature type="repeat" description="ANK" evidence="3">
    <location>
        <begin position="176"/>
        <end position="208"/>
    </location>
</feature>
<dbReference type="InterPro" id="IPR002110">
    <property type="entry name" value="Ankyrin_rpt"/>
</dbReference>
<feature type="repeat" description="ANK" evidence="3">
    <location>
        <begin position="115"/>
        <end position="142"/>
    </location>
</feature>
<dbReference type="PROSITE" id="PS50297">
    <property type="entry name" value="ANK_REP_REGION"/>
    <property type="match status" value="6"/>
</dbReference>
<dbReference type="SMART" id="SM00248">
    <property type="entry name" value="ANK"/>
    <property type="match status" value="6"/>
</dbReference>
<accession>A0ABP0SH60</accession>